<dbReference type="Pfam" id="PF26140">
    <property type="entry name" value="HEAT_URB1"/>
    <property type="match status" value="1"/>
</dbReference>
<name>A0ABP0DPY8_9PEZI</name>
<dbReference type="SUPFAM" id="SSF48371">
    <property type="entry name" value="ARM repeat"/>
    <property type="match status" value="1"/>
</dbReference>
<dbReference type="PANTHER" id="PTHR13500">
    <property type="entry name" value="NUCLEOLAR PRERIBOSOMAL-ASSOCIATED PROTEIN 1"/>
    <property type="match status" value="1"/>
</dbReference>
<organism evidence="4 5">
    <name type="scientific">Sporothrix epigloea</name>
    <dbReference type="NCBI Taxonomy" id="1892477"/>
    <lineage>
        <taxon>Eukaryota</taxon>
        <taxon>Fungi</taxon>
        <taxon>Dikarya</taxon>
        <taxon>Ascomycota</taxon>
        <taxon>Pezizomycotina</taxon>
        <taxon>Sordariomycetes</taxon>
        <taxon>Sordariomycetidae</taxon>
        <taxon>Ophiostomatales</taxon>
        <taxon>Ophiostomataceae</taxon>
        <taxon>Sporothrix</taxon>
    </lineage>
</organism>
<dbReference type="Pfam" id="PF16201">
    <property type="entry name" value="NopRA1"/>
    <property type="match status" value="1"/>
</dbReference>
<dbReference type="InterPro" id="IPR032436">
    <property type="entry name" value="URB1_C"/>
</dbReference>
<proteinExistence type="predicted"/>
<dbReference type="Proteomes" id="UP001642502">
    <property type="component" value="Unassembled WGS sequence"/>
</dbReference>
<reference evidence="4 5" key="1">
    <citation type="submission" date="2024-01" db="EMBL/GenBank/DDBJ databases">
        <authorList>
            <person name="Allen C."/>
            <person name="Tagirdzhanova G."/>
        </authorList>
    </citation>
    <scope>NUCLEOTIDE SEQUENCE [LARGE SCALE GENOMIC DNA]</scope>
    <source>
        <strain evidence="4 5">CBS 119000</strain>
    </source>
</reference>
<dbReference type="InterPro" id="IPR039844">
    <property type="entry name" value="URB1"/>
</dbReference>
<evidence type="ECO:0000259" key="3">
    <source>
        <dbReference type="Pfam" id="PF26140"/>
    </source>
</evidence>
<keyword evidence="5" id="KW-1185">Reference proteome</keyword>
<gene>
    <name evidence="4" type="ORF">SEPCBS119000_003276</name>
</gene>
<dbReference type="Pfam" id="PF11707">
    <property type="entry name" value="Npa1"/>
    <property type="match status" value="1"/>
</dbReference>
<protein>
    <recommendedName>
        <fullName evidence="6">Nucleolar pre-ribosomal-associated protein 1</fullName>
    </recommendedName>
</protein>
<evidence type="ECO:0008006" key="6">
    <source>
        <dbReference type="Google" id="ProtNLM"/>
    </source>
</evidence>
<feature type="domain" description="URB1 central HEAT repeat" evidence="3">
    <location>
        <begin position="649"/>
        <end position="843"/>
    </location>
</feature>
<accession>A0ABP0DPY8</accession>
<evidence type="ECO:0000313" key="5">
    <source>
        <dbReference type="Proteomes" id="UP001642502"/>
    </source>
</evidence>
<evidence type="ECO:0000259" key="1">
    <source>
        <dbReference type="Pfam" id="PF11707"/>
    </source>
</evidence>
<dbReference type="InterPro" id="IPR011989">
    <property type="entry name" value="ARM-like"/>
</dbReference>
<dbReference type="InterPro" id="IPR059018">
    <property type="entry name" value="HEAT_URB1"/>
</dbReference>
<dbReference type="InterPro" id="IPR016024">
    <property type="entry name" value="ARM-type_fold"/>
</dbReference>
<dbReference type="Gene3D" id="1.25.10.10">
    <property type="entry name" value="Leucine-rich Repeat Variant"/>
    <property type="match status" value="1"/>
</dbReference>
<feature type="domain" description="URB1 C-terminal" evidence="2">
    <location>
        <begin position="926"/>
        <end position="1122"/>
    </location>
</feature>
<feature type="domain" description="URB1 N-terminal" evidence="1">
    <location>
        <begin position="103"/>
        <end position="458"/>
    </location>
</feature>
<dbReference type="InterPro" id="IPR021714">
    <property type="entry name" value="URB1_N"/>
</dbReference>
<evidence type="ECO:0000259" key="2">
    <source>
        <dbReference type="Pfam" id="PF16201"/>
    </source>
</evidence>
<dbReference type="PANTHER" id="PTHR13500:SF0">
    <property type="entry name" value="NUCLEOLAR PRE-RIBOSOMAL-ASSOCIATED PROTEIN 1"/>
    <property type="match status" value="1"/>
</dbReference>
<evidence type="ECO:0000313" key="4">
    <source>
        <dbReference type="EMBL" id="CAK7268861.1"/>
    </source>
</evidence>
<comment type="caution">
    <text evidence="4">The sequence shown here is derived from an EMBL/GenBank/DDBJ whole genome shotgun (WGS) entry which is preliminary data.</text>
</comment>
<dbReference type="EMBL" id="CAWUON010000041">
    <property type="protein sequence ID" value="CAK7268861.1"/>
    <property type="molecule type" value="Genomic_DNA"/>
</dbReference>
<sequence length="1195" mass="133386">MVKRQSNSFGGDTVQKRPRIVHEAPTFEEIRSARQLMQLLAFDQDLQKARHGLQSFKLLLDKLNDPEQHNPESAALLRSYLEASRPREENDDGGEVEADPLYLPDVMDTWDYAAKMNNENIMSAVPVVLALLIRYLSHVLELAPVCLGICRTLLRRRQLELIARNLSADKNKEFVISPTLRMLRETITFDGGAVARPLFRARNYTYRSLARNMSLRYFGDGPEDEKRTSVRTNAVRFFLASLVFLHAEAKAELLSQREVVNSLTKTVKDDSPLVVHEILTVLREHVLRDKKLPRSARSKTFNSSTLIRLASLYTYGRDSSSANPSHGPSVSDTAHQLLLQICTASSVGVLREQTGYYPQGVEPDAGAATTAREPGDDDLQLDAGLDRIVWMDKFVNEIPVSNFALSDLISTLRPWSSTRQSELLLSIFRSAPELIAWYFIEKKNFTFEPKISATWVGYAALLFKTILVDIPAHFGNKTAYARAPPPTSVTVDNILPRPLSQKTMSRCLTHKSKLISFFAVRLLALAMEKLRLALQMHREAASKHPLESLWKESERRTVDEFCRRCPPIKDIISAYRNAGDEDLLFREAASRVLRLYYEVVPQVALTSKFDVSLYLFAAIQCVDEHMYSGEDKSIKLMELENLLAIAGYSPGMQWFSKAKGLAASPFVALLKVYIEATGDLALEKIRTVLDFVACEGQLILAASTGPNQASVGLSALVESTKAINEAETEKHTQLSDPVWALVDNCIVRCANAPIKYIEMMHELTAGLPTTNGGLTFDPITMALAEQLRFATAAASSETHDRLALFLREYLLRCRGDEASLKLVLDKLLAVLPNETKVKARLAKVLSTRKFKTTSKDNSIDTADAEALAIDGVVKTDAKGNDSLLDLISLEAILNLEPIRVFETLALSKWSNRSADELVEEGYAAGVIGLLTSEDSNIRRQALVNLTNMAAKIRESTYDEKDQVWLLLSELVESVKTWMTDPATTGLPVPSHFISFAIHALDTLRNPLHCLYAKVNAFLTAGPTWRLRVVPLVRDILHDGPSDTGTCYAEIRWLLVYLLDSLRTPADVELFRSRRLFESLLSIASNPYMRSSLRRQILRILCRVSEIEGGSTTLITRCGIVSWLNALGATDTTRNAGQVMGPTAKYVTGDKGDAEGSDQHDGARIYQAFLRRLWDTCDQERVKNWSLQGVQESIAS</sequence>